<dbReference type="InterPro" id="IPR014780">
    <property type="entry name" value="tRNA_psdUridine_synth_TruB"/>
</dbReference>
<dbReference type="HAMAP" id="MF_01080">
    <property type="entry name" value="TruB_bact"/>
    <property type="match status" value="1"/>
</dbReference>
<dbReference type="PANTHER" id="PTHR13767">
    <property type="entry name" value="TRNA-PSEUDOURIDINE SYNTHASE"/>
    <property type="match status" value="1"/>
</dbReference>
<sequence>MDGIIIVNKPQGWTSFDVVAKIRSLTKVKKVGHSGTLDPIATGVLPVFLGRATKFIKYFMEGDKGYETEMVLGARTDSGDSTGKFQTSNLKPQNEIIIPNFQTVKKALEKYRGEIEQTPPMFSAVKVNGQRLYELARKGIEVERKPRRINIYKLEITSSEAELVDSRRVEFYVECSKGTYVRQLVMDIGDDLGCGAYLTKISRVYSHPFRLSQAHDLEAIITLQKIGQLASIVIDPYEVLQAMGKKPA</sequence>
<reference evidence="7 8" key="1">
    <citation type="journal article" date="2016" name="Nat. Commun.">
        <title>Thousands of microbial genomes shed light on interconnected biogeochemical processes in an aquifer system.</title>
        <authorList>
            <person name="Anantharaman K."/>
            <person name="Brown C.T."/>
            <person name="Hug L.A."/>
            <person name="Sharon I."/>
            <person name="Castelle C.J."/>
            <person name="Probst A.J."/>
            <person name="Thomas B.C."/>
            <person name="Singh A."/>
            <person name="Wilkins M.J."/>
            <person name="Karaoz U."/>
            <person name="Brodie E.L."/>
            <person name="Williams K.H."/>
            <person name="Hubbard S.S."/>
            <person name="Banfield J.F."/>
        </authorList>
    </citation>
    <scope>NUCLEOTIDE SEQUENCE [LARGE SCALE GENOMIC DNA]</scope>
</reference>
<evidence type="ECO:0000256" key="5">
    <source>
        <dbReference type="HAMAP-Rule" id="MF_01080"/>
    </source>
</evidence>
<dbReference type="InterPro" id="IPR020103">
    <property type="entry name" value="PsdUridine_synth_cat_dom_sf"/>
</dbReference>
<name>A0A1F4TR64_UNCSA</name>
<dbReference type="NCBIfam" id="TIGR00431">
    <property type="entry name" value="TruB"/>
    <property type="match status" value="1"/>
</dbReference>
<proteinExistence type="inferred from homology"/>
<dbReference type="GO" id="GO:0003723">
    <property type="term" value="F:RNA binding"/>
    <property type="evidence" value="ECO:0007669"/>
    <property type="project" value="InterPro"/>
</dbReference>
<gene>
    <name evidence="5" type="primary">truB</name>
    <name evidence="7" type="ORF">A2311_03120</name>
</gene>
<dbReference type="EMBL" id="MEUF01000033">
    <property type="protein sequence ID" value="OGC35181.1"/>
    <property type="molecule type" value="Genomic_DNA"/>
</dbReference>
<dbReference type="CDD" id="cd02573">
    <property type="entry name" value="PseudoU_synth_EcTruB"/>
    <property type="match status" value="1"/>
</dbReference>
<protein>
    <recommendedName>
        <fullName evidence="5">tRNA pseudouridine synthase B</fullName>
        <ecNumber evidence="5">5.4.99.25</ecNumber>
    </recommendedName>
    <alternativeName>
        <fullName evidence="5">tRNA pseudouridine(55) synthase</fullName>
        <shortName evidence="5">Psi55 synthase</shortName>
    </alternativeName>
    <alternativeName>
        <fullName evidence="5">tRNA pseudouridylate synthase</fullName>
    </alternativeName>
    <alternativeName>
        <fullName evidence="5">tRNA-uridine isomerase</fullName>
    </alternativeName>
</protein>
<keyword evidence="3 5" id="KW-0819">tRNA processing</keyword>
<dbReference type="PANTHER" id="PTHR13767:SF2">
    <property type="entry name" value="PSEUDOURIDYLATE SYNTHASE TRUB1"/>
    <property type="match status" value="1"/>
</dbReference>
<comment type="similarity">
    <text evidence="2 5">Belongs to the pseudouridine synthase TruB family. Type 1 subfamily.</text>
</comment>
<evidence type="ECO:0000313" key="7">
    <source>
        <dbReference type="EMBL" id="OGC35181.1"/>
    </source>
</evidence>
<evidence type="ECO:0000256" key="1">
    <source>
        <dbReference type="ARBA" id="ARBA00000385"/>
    </source>
</evidence>
<comment type="caution">
    <text evidence="7">The sequence shown here is derived from an EMBL/GenBank/DDBJ whole genome shotgun (WGS) entry which is preliminary data.</text>
</comment>
<dbReference type="GO" id="GO:0031119">
    <property type="term" value="P:tRNA pseudouridine synthesis"/>
    <property type="evidence" value="ECO:0007669"/>
    <property type="project" value="UniProtKB-UniRule"/>
</dbReference>
<dbReference type="GO" id="GO:0160148">
    <property type="term" value="F:tRNA pseudouridine(55) synthase activity"/>
    <property type="evidence" value="ECO:0007669"/>
    <property type="project" value="UniProtKB-EC"/>
</dbReference>
<organism evidence="7 8">
    <name type="scientific">candidate division WOR-1 bacterium RIFOXYB2_FULL_48_7</name>
    <dbReference type="NCBI Taxonomy" id="1802583"/>
    <lineage>
        <taxon>Bacteria</taxon>
        <taxon>Bacillati</taxon>
        <taxon>Saganbacteria</taxon>
    </lineage>
</organism>
<dbReference type="EC" id="5.4.99.25" evidence="5"/>
<dbReference type="Gene3D" id="3.30.2350.10">
    <property type="entry name" value="Pseudouridine synthase"/>
    <property type="match status" value="1"/>
</dbReference>
<dbReference type="AlphaFoldDB" id="A0A1F4TR64"/>
<comment type="catalytic activity">
    <reaction evidence="1 5">
        <text>uridine(55) in tRNA = pseudouridine(55) in tRNA</text>
        <dbReference type="Rhea" id="RHEA:42532"/>
        <dbReference type="Rhea" id="RHEA-COMP:10101"/>
        <dbReference type="Rhea" id="RHEA-COMP:10102"/>
        <dbReference type="ChEBI" id="CHEBI:65314"/>
        <dbReference type="ChEBI" id="CHEBI:65315"/>
        <dbReference type="EC" id="5.4.99.25"/>
    </reaction>
</comment>
<dbReference type="Pfam" id="PF01509">
    <property type="entry name" value="TruB_N"/>
    <property type="match status" value="1"/>
</dbReference>
<evidence type="ECO:0000313" key="8">
    <source>
        <dbReference type="Proteomes" id="UP000178951"/>
    </source>
</evidence>
<dbReference type="STRING" id="1802583.A2311_03120"/>
<dbReference type="Proteomes" id="UP000178951">
    <property type="component" value="Unassembled WGS sequence"/>
</dbReference>
<accession>A0A1F4TR64</accession>
<evidence type="ECO:0000259" key="6">
    <source>
        <dbReference type="Pfam" id="PF01509"/>
    </source>
</evidence>
<evidence type="ECO:0000256" key="3">
    <source>
        <dbReference type="ARBA" id="ARBA00022694"/>
    </source>
</evidence>
<comment type="function">
    <text evidence="5">Responsible for synthesis of pseudouridine from uracil-55 in the psi GC loop of transfer RNAs.</text>
</comment>
<evidence type="ECO:0000256" key="4">
    <source>
        <dbReference type="ARBA" id="ARBA00023235"/>
    </source>
</evidence>
<evidence type="ECO:0000256" key="2">
    <source>
        <dbReference type="ARBA" id="ARBA00005642"/>
    </source>
</evidence>
<dbReference type="GO" id="GO:1990481">
    <property type="term" value="P:mRNA pseudouridine synthesis"/>
    <property type="evidence" value="ECO:0007669"/>
    <property type="project" value="TreeGrafter"/>
</dbReference>
<dbReference type="SUPFAM" id="SSF55120">
    <property type="entry name" value="Pseudouridine synthase"/>
    <property type="match status" value="1"/>
</dbReference>
<dbReference type="InterPro" id="IPR002501">
    <property type="entry name" value="PsdUridine_synth_N"/>
</dbReference>
<feature type="domain" description="Pseudouridine synthase II N-terminal" evidence="6">
    <location>
        <begin position="23"/>
        <end position="181"/>
    </location>
</feature>
<feature type="active site" description="Nucleophile" evidence="5">
    <location>
        <position position="38"/>
    </location>
</feature>
<keyword evidence="4 5" id="KW-0413">Isomerase</keyword>